<dbReference type="PROSITE" id="PS50110">
    <property type="entry name" value="RESPONSE_REGULATORY"/>
    <property type="match status" value="1"/>
</dbReference>
<feature type="domain" description="Response regulatory" evidence="3">
    <location>
        <begin position="14"/>
        <end position="135"/>
    </location>
</feature>
<dbReference type="InterPro" id="IPR039420">
    <property type="entry name" value="WalR-like"/>
</dbReference>
<evidence type="ECO:0000313" key="5">
    <source>
        <dbReference type="Proteomes" id="UP000029046"/>
    </source>
</evidence>
<dbReference type="SUPFAM" id="SSF46894">
    <property type="entry name" value="C-terminal effector domain of the bipartite response regulators"/>
    <property type="match status" value="1"/>
</dbReference>
<feature type="modified residue" description="4-aspartylphosphate" evidence="2">
    <location>
        <position position="70"/>
    </location>
</feature>
<gene>
    <name evidence="4" type="ORF">BIGA_1038</name>
</gene>
<dbReference type="InterPro" id="IPR016032">
    <property type="entry name" value="Sig_transdc_resp-reg_C-effctor"/>
</dbReference>
<dbReference type="eggNOG" id="COG2197">
    <property type="taxonomic scope" value="Bacteria"/>
</dbReference>
<name>A0A087ANU5_9BIFI</name>
<dbReference type="Pfam" id="PF00196">
    <property type="entry name" value="GerE"/>
    <property type="match status" value="1"/>
</dbReference>
<dbReference type="PANTHER" id="PTHR43214">
    <property type="entry name" value="TWO-COMPONENT RESPONSE REGULATOR"/>
    <property type="match status" value="1"/>
</dbReference>
<dbReference type="Gene3D" id="1.10.10.10">
    <property type="entry name" value="Winged helix-like DNA-binding domain superfamily/Winged helix DNA-binding domain"/>
    <property type="match status" value="1"/>
</dbReference>
<dbReference type="SMART" id="SM00421">
    <property type="entry name" value="HTH_LUXR"/>
    <property type="match status" value="1"/>
</dbReference>
<evidence type="ECO:0000313" key="4">
    <source>
        <dbReference type="EMBL" id="KFI60445.1"/>
    </source>
</evidence>
<dbReference type="SMART" id="SM00448">
    <property type="entry name" value="REC"/>
    <property type="match status" value="1"/>
</dbReference>
<dbReference type="GO" id="GO:0006355">
    <property type="term" value="P:regulation of DNA-templated transcription"/>
    <property type="evidence" value="ECO:0007669"/>
    <property type="project" value="InterPro"/>
</dbReference>
<sequence length="223" mass="24346">MSESSTTGRTRRLRIGVLDNDPCALEYIVAMLKQPMGSENNIADIWAYTKPAQAVQECRFGQHTDILIVDMALNGLTGAQVAAEIRKISPDTGIIGITSYTPEVYEQVLADAGAQALLDKGTLRSTLIDAIAAVAEGKHYPEDSAFPNVSESTEATHSAAIHLTSAEQRIITLSMGHRTSRQIADELGISIATVFSHRRNIKRKFGVREWHEVIAQCHALHVL</sequence>
<keyword evidence="1" id="KW-0238">DNA-binding</keyword>
<proteinExistence type="predicted"/>
<dbReference type="GO" id="GO:0003677">
    <property type="term" value="F:DNA binding"/>
    <property type="evidence" value="ECO:0007669"/>
    <property type="project" value="UniProtKB-KW"/>
</dbReference>
<comment type="caution">
    <text evidence="4">The sequence shown here is derived from an EMBL/GenBank/DDBJ whole genome shotgun (WGS) entry which is preliminary data.</text>
</comment>
<organism evidence="4 5">
    <name type="scientific">Bifidobacterium pullorum subsp. gallinarum</name>
    <dbReference type="NCBI Taxonomy" id="78344"/>
    <lineage>
        <taxon>Bacteria</taxon>
        <taxon>Bacillati</taxon>
        <taxon>Actinomycetota</taxon>
        <taxon>Actinomycetes</taxon>
        <taxon>Bifidobacteriales</taxon>
        <taxon>Bifidobacteriaceae</taxon>
        <taxon>Bifidobacterium</taxon>
    </lineage>
</organism>
<reference evidence="4 5" key="1">
    <citation type="submission" date="2014-03" db="EMBL/GenBank/DDBJ databases">
        <title>Genomics of Bifidobacteria.</title>
        <authorList>
            <person name="Ventura M."/>
            <person name="Milani C."/>
            <person name="Lugli G.A."/>
        </authorList>
    </citation>
    <scope>NUCLEOTIDE SEQUENCE [LARGE SCALE GENOMIC DNA]</scope>
    <source>
        <strain evidence="4 5">LMG 11586</strain>
    </source>
</reference>
<keyword evidence="5" id="KW-1185">Reference proteome</keyword>
<evidence type="ECO:0000256" key="1">
    <source>
        <dbReference type="ARBA" id="ARBA00023125"/>
    </source>
</evidence>
<dbReference type="InterPro" id="IPR001789">
    <property type="entry name" value="Sig_transdc_resp-reg_receiver"/>
</dbReference>
<protein>
    <submittedName>
        <fullName evidence="4">Two-component response regulator</fullName>
    </submittedName>
</protein>
<dbReference type="GO" id="GO:0000160">
    <property type="term" value="P:phosphorelay signal transduction system"/>
    <property type="evidence" value="ECO:0007669"/>
    <property type="project" value="InterPro"/>
</dbReference>
<evidence type="ECO:0000259" key="3">
    <source>
        <dbReference type="PROSITE" id="PS50110"/>
    </source>
</evidence>
<keyword evidence="2" id="KW-0597">Phosphoprotein</keyword>
<dbReference type="SUPFAM" id="SSF52172">
    <property type="entry name" value="CheY-like"/>
    <property type="match status" value="1"/>
</dbReference>
<dbReference type="Gene3D" id="3.40.50.2300">
    <property type="match status" value="1"/>
</dbReference>
<dbReference type="OrthoDB" id="3236047at2"/>
<dbReference type="Pfam" id="PF00072">
    <property type="entry name" value="Response_reg"/>
    <property type="match status" value="1"/>
</dbReference>
<dbReference type="Proteomes" id="UP000029046">
    <property type="component" value="Unassembled WGS sequence"/>
</dbReference>
<dbReference type="InterPro" id="IPR000792">
    <property type="entry name" value="Tscrpt_reg_LuxR_C"/>
</dbReference>
<dbReference type="InterPro" id="IPR036388">
    <property type="entry name" value="WH-like_DNA-bd_sf"/>
</dbReference>
<dbReference type="EMBL" id="JGYX01000005">
    <property type="protein sequence ID" value="KFI60445.1"/>
    <property type="molecule type" value="Genomic_DNA"/>
</dbReference>
<dbReference type="InterPro" id="IPR011006">
    <property type="entry name" value="CheY-like_superfamily"/>
</dbReference>
<evidence type="ECO:0000256" key="2">
    <source>
        <dbReference type="PROSITE-ProRule" id="PRU00169"/>
    </source>
</evidence>
<accession>A0A087ANU5</accession>
<dbReference type="AlphaFoldDB" id="A0A087ANU5"/>